<organism evidence="2 3">
    <name type="scientific">Gambusia affinis</name>
    <name type="common">Western mosquitofish</name>
    <name type="synonym">Heterandria affinis</name>
    <dbReference type="NCBI Taxonomy" id="33528"/>
    <lineage>
        <taxon>Eukaryota</taxon>
        <taxon>Metazoa</taxon>
        <taxon>Chordata</taxon>
        <taxon>Craniata</taxon>
        <taxon>Vertebrata</taxon>
        <taxon>Euteleostomi</taxon>
        <taxon>Actinopterygii</taxon>
        <taxon>Neopterygii</taxon>
        <taxon>Teleostei</taxon>
        <taxon>Neoteleostei</taxon>
        <taxon>Acanthomorphata</taxon>
        <taxon>Ovalentaria</taxon>
        <taxon>Atherinomorphae</taxon>
        <taxon>Cyprinodontiformes</taxon>
        <taxon>Poeciliidae</taxon>
        <taxon>Poeciliinae</taxon>
        <taxon>Gambusia</taxon>
    </lineage>
</organism>
<feature type="region of interest" description="Disordered" evidence="1">
    <location>
        <begin position="90"/>
        <end position="119"/>
    </location>
</feature>
<accession>A0A315VI84</accession>
<comment type="caution">
    <text evidence="2">The sequence shown here is derived from an EMBL/GenBank/DDBJ whole genome shotgun (WGS) entry which is preliminary data.</text>
</comment>
<evidence type="ECO:0000313" key="3">
    <source>
        <dbReference type="Proteomes" id="UP000250572"/>
    </source>
</evidence>
<reference evidence="2 3" key="1">
    <citation type="journal article" date="2018" name="G3 (Bethesda)">
        <title>A High-Quality Reference Genome for the Invasive Mosquitofish Gambusia affinis Using a Chicago Library.</title>
        <authorList>
            <person name="Hoffberg S.L."/>
            <person name="Troendle N.J."/>
            <person name="Glenn T.C."/>
            <person name="Mahmud O."/>
            <person name="Louha S."/>
            <person name="Chalopin D."/>
            <person name="Bennetzen J.L."/>
            <person name="Mauricio R."/>
        </authorList>
    </citation>
    <scope>NUCLEOTIDE SEQUENCE [LARGE SCALE GENOMIC DNA]</scope>
    <source>
        <strain evidence="2">NE01/NJP1002.9</strain>
        <tissue evidence="2">Muscle</tissue>
    </source>
</reference>
<evidence type="ECO:0000256" key="1">
    <source>
        <dbReference type="SAM" id="MobiDB-lite"/>
    </source>
</evidence>
<feature type="compositionally biased region" description="Low complexity" evidence="1">
    <location>
        <begin position="106"/>
        <end position="119"/>
    </location>
</feature>
<sequence>MFESGEEPEVSTGLGIMNELVVPCIPLLLAQEAEKDLLSVEDMRNRWCSYLGQEMEGEPSREVSGGLNGRTTEDAESCLSDFLSFVHEKQKAEHYHPEQSGPVPLISPGSGRSPASRGRIPNLQEKLTDFLPKLLDCSTEIKSFHDPPKLPSYSTLELCERFGRIMAAVGRAPGEGR</sequence>
<keyword evidence="3" id="KW-1185">Reference proteome</keyword>
<proteinExistence type="predicted"/>
<dbReference type="EMBL" id="NHOQ01001678">
    <property type="protein sequence ID" value="PWA22687.1"/>
    <property type="molecule type" value="Genomic_DNA"/>
</dbReference>
<name>A0A315VI84_GAMAF</name>
<dbReference type="Proteomes" id="UP000250572">
    <property type="component" value="Unassembled WGS sequence"/>
</dbReference>
<gene>
    <name evidence="2" type="ORF">CCH79_00002250</name>
</gene>
<protein>
    <submittedName>
        <fullName evidence="2">Uncharacterized protein</fullName>
    </submittedName>
</protein>
<evidence type="ECO:0000313" key="2">
    <source>
        <dbReference type="EMBL" id="PWA22687.1"/>
    </source>
</evidence>
<dbReference type="AlphaFoldDB" id="A0A315VI84"/>